<dbReference type="PANTHER" id="PTHR31376:SF105">
    <property type="entry name" value="PURINE PERMEASE-RELATED"/>
    <property type="match status" value="1"/>
</dbReference>
<accession>A0AAD8GQ62</accession>
<evidence type="ECO:0000256" key="6">
    <source>
        <dbReference type="ARBA" id="ARBA00023136"/>
    </source>
</evidence>
<organism evidence="8 9">
    <name type="scientific">Heracleum sosnowskyi</name>
    <dbReference type="NCBI Taxonomy" id="360622"/>
    <lineage>
        <taxon>Eukaryota</taxon>
        <taxon>Viridiplantae</taxon>
        <taxon>Streptophyta</taxon>
        <taxon>Embryophyta</taxon>
        <taxon>Tracheophyta</taxon>
        <taxon>Spermatophyta</taxon>
        <taxon>Magnoliopsida</taxon>
        <taxon>eudicotyledons</taxon>
        <taxon>Gunneridae</taxon>
        <taxon>Pentapetalae</taxon>
        <taxon>asterids</taxon>
        <taxon>campanulids</taxon>
        <taxon>Apiales</taxon>
        <taxon>Apiaceae</taxon>
        <taxon>Apioideae</taxon>
        <taxon>apioid superclade</taxon>
        <taxon>Tordylieae</taxon>
        <taxon>Tordyliinae</taxon>
        <taxon>Heracleum</taxon>
    </lineage>
</organism>
<dbReference type="SUPFAM" id="SSF103481">
    <property type="entry name" value="Multidrug resistance efflux transporter EmrE"/>
    <property type="match status" value="1"/>
</dbReference>
<evidence type="ECO:0000313" key="8">
    <source>
        <dbReference type="EMBL" id="KAK1352553.1"/>
    </source>
</evidence>
<dbReference type="InterPro" id="IPR037185">
    <property type="entry name" value="EmrE-like"/>
</dbReference>
<evidence type="ECO:0000256" key="4">
    <source>
        <dbReference type="ARBA" id="ARBA00022692"/>
    </source>
</evidence>
<comment type="subcellular location">
    <subcellularLocation>
        <location evidence="1 7">Membrane</location>
        <topology evidence="1 7">Multi-pass membrane protein</topology>
    </subcellularLocation>
</comment>
<evidence type="ECO:0000313" key="9">
    <source>
        <dbReference type="Proteomes" id="UP001237642"/>
    </source>
</evidence>
<evidence type="ECO:0000256" key="3">
    <source>
        <dbReference type="ARBA" id="ARBA00022448"/>
    </source>
</evidence>
<name>A0AAD8GQ62_9APIA</name>
<keyword evidence="6 7" id="KW-0472">Membrane</keyword>
<evidence type="ECO:0000256" key="2">
    <source>
        <dbReference type="ARBA" id="ARBA00006213"/>
    </source>
</evidence>
<feature type="transmembrane region" description="Helical" evidence="7">
    <location>
        <begin position="223"/>
        <end position="245"/>
    </location>
</feature>
<gene>
    <name evidence="8" type="ORF">POM88_053250</name>
</gene>
<dbReference type="InterPro" id="IPR030182">
    <property type="entry name" value="PUP_plant"/>
</dbReference>
<dbReference type="GO" id="GO:0005345">
    <property type="term" value="F:purine nucleobase transmembrane transporter activity"/>
    <property type="evidence" value="ECO:0007669"/>
    <property type="project" value="UniProtKB-UniRule"/>
</dbReference>
<feature type="transmembrane region" description="Helical" evidence="7">
    <location>
        <begin position="297"/>
        <end position="315"/>
    </location>
</feature>
<keyword evidence="9" id="KW-1185">Reference proteome</keyword>
<dbReference type="Proteomes" id="UP001237642">
    <property type="component" value="Unassembled WGS sequence"/>
</dbReference>
<sequence length="382" mass="42148">MEDGVSSENRSKGPDAKGMSKSMKKYLLVFNCVILSVGNCIAPLTNRLYSVKGGKRVWLMCALETAGFPFLVIPMIISYIYRRRKGGPKTKFLSMSRVLILPCIVIGILTGADDYMDSAGVSRLPVSTYSLVLSSQLGFTAFFAWILVKQKFTFLHFNAILLLTAGSVVLAFHTGSDLPAKESKADYVLGFLMTLGAAMLYGFVLPIIELLYKKAKQTITYSLVMEMQFVMASAATAFCVGGMIINKDFQAIPREAEKYELGKAMYALVLVADAFLWQLFFLGAVGVIFCHSSLLSGILISALLPLSEVLAVFIFNEKFTPEKGMSLFLSCWGSLSYFYEEHKLEKKKKQAAQNESKSIEVPGDLKKEKCVAEDDDQASNIP</sequence>
<keyword evidence="3 7" id="KW-0813">Transport</keyword>
<evidence type="ECO:0000256" key="7">
    <source>
        <dbReference type="RuleBase" id="RU368015"/>
    </source>
</evidence>
<feature type="transmembrane region" description="Helical" evidence="7">
    <location>
        <begin position="129"/>
        <end position="148"/>
    </location>
</feature>
<feature type="transmembrane region" description="Helical" evidence="7">
    <location>
        <begin position="155"/>
        <end position="175"/>
    </location>
</feature>
<dbReference type="Pfam" id="PF16913">
    <property type="entry name" value="PUNUT"/>
    <property type="match status" value="1"/>
</dbReference>
<feature type="transmembrane region" description="Helical" evidence="7">
    <location>
        <begin position="187"/>
        <end position="211"/>
    </location>
</feature>
<feature type="transmembrane region" description="Helical" evidence="7">
    <location>
        <begin position="26"/>
        <end position="45"/>
    </location>
</feature>
<comment type="caution">
    <text evidence="8">The sequence shown here is derived from an EMBL/GenBank/DDBJ whole genome shotgun (WGS) entry which is preliminary data.</text>
</comment>
<feature type="transmembrane region" description="Helical" evidence="7">
    <location>
        <begin position="265"/>
        <end position="290"/>
    </location>
</feature>
<dbReference type="AlphaFoldDB" id="A0AAD8GQ62"/>
<feature type="transmembrane region" description="Helical" evidence="7">
    <location>
        <begin position="92"/>
        <end position="109"/>
    </location>
</feature>
<evidence type="ECO:0000256" key="5">
    <source>
        <dbReference type="ARBA" id="ARBA00022989"/>
    </source>
</evidence>
<dbReference type="GO" id="GO:0016020">
    <property type="term" value="C:membrane"/>
    <property type="evidence" value="ECO:0007669"/>
    <property type="project" value="UniProtKB-SubCell"/>
</dbReference>
<reference evidence="8" key="1">
    <citation type="submission" date="2023-02" db="EMBL/GenBank/DDBJ databases">
        <title>Genome of toxic invasive species Heracleum sosnowskyi carries increased number of genes despite the absence of recent whole-genome duplications.</title>
        <authorList>
            <person name="Schelkunov M."/>
            <person name="Shtratnikova V."/>
            <person name="Makarenko M."/>
            <person name="Klepikova A."/>
            <person name="Omelchenko D."/>
            <person name="Novikova G."/>
            <person name="Obukhova E."/>
            <person name="Bogdanov V."/>
            <person name="Penin A."/>
            <person name="Logacheva M."/>
        </authorList>
    </citation>
    <scope>NUCLEOTIDE SEQUENCE</scope>
    <source>
        <strain evidence="8">Hsosn_3</strain>
        <tissue evidence="8">Leaf</tissue>
    </source>
</reference>
<reference evidence="8" key="2">
    <citation type="submission" date="2023-05" db="EMBL/GenBank/DDBJ databases">
        <authorList>
            <person name="Schelkunov M.I."/>
        </authorList>
    </citation>
    <scope>NUCLEOTIDE SEQUENCE</scope>
    <source>
        <strain evidence="8">Hsosn_3</strain>
        <tissue evidence="8">Leaf</tissue>
    </source>
</reference>
<feature type="transmembrane region" description="Helical" evidence="7">
    <location>
        <begin position="57"/>
        <end position="80"/>
    </location>
</feature>
<evidence type="ECO:0000256" key="1">
    <source>
        <dbReference type="ARBA" id="ARBA00004141"/>
    </source>
</evidence>
<proteinExistence type="inferred from homology"/>
<dbReference type="EMBL" id="JAUIZM010000016">
    <property type="protein sequence ID" value="KAK1352553.1"/>
    <property type="molecule type" value="Genomic_DNA"/>
</dbReference>
<keyword evidence="4 7" id="KW-0812">Transmembrane</keyword>
<keyword evidence="5 7" id="KW-1133">Transmembrane helix</keyword>
<comment type="similarity">
    <text evidence="2 7">Belongs to the purine permeases (TC 2.A.7.14) family.</text>
</comment>
<protein>
    <recommendedName>
        <fullName evidence="7">Probable purine permease</fullName>
    </recommendedName>
</protein>
<comment type="caution">
    <text evidence="7">Lacks conserved residue(s) required for the propagation of feature annotation.</text>
</comment>
<dbReference type="PANTHER" id="PTHR31376">
    <property type="entry name" value="OS09G0467300 PROTEIN-RELATED"/>
    <property type="match status" value="1"/>
</dbReference>
<dbReference type="GO" id="GO:0015211">
    <property type="term" value="F:purine nucleoside transmembrane transporter activity"/>
    <property type="evidence" value="ECO:0007669"/>
    <property type="project" value="UniProtKB-UniRule"/>
</dbReference>